<keyword evidence="1" id="KW-0472">Membrane</keyword>
<accession>C2FUX5</accession>
<sequence>MDELVSYLSGIDPVLAALYAGLFTWGVTAAGAALVYLFKDVNKKLLNGMLGFTAG</sequence>
<dbReference type="Proteomes" id="UP000006241">
    <property type="component" value="Unassembled WGS sequence"/>
</dbReference>
<protein>
    <submittedName>
        <fullName evidence="2">ZIP zinc transporter family protein</fullName>
    </submittedName>
</protein>
<proteinExistence type="predicted"/>
<keyword evidence="1" id="KW-0812">Transmembrane</keyword>
<evidence type="ECO:0000256" key="1">
    <source>
        <dbReference type="SAM" id="Phobius"/>
    </source>
</evidence>
<dbReference type="RefSeq" id="WP_003006578.1">
    <property type="nucleotide sequence ID" value="NZ_GG668631.1"/>
</dbReference>
<organism evidence="2 3">
    <name type="scientific">Sphingobacterium spiritivorum ATCC 33300</name>
    <dbReference type="NCBI Taxonomy" id="525372"/>
    <lineage>
        <taxon>Bacteria</taxon>
        <taxon>Pseudomonadati</taxon>
        <taxon>Bacteroidota</taxon>
        <taxon>Sphingobacteriia</taxon>
        <taxon>Sphingobacteriales</taxon>
        <taxon>Sphingobacteriaceae</taxon>
        <taxon>Sphingobacterium</taxon>
    </lineage>
</organism>
<evidence type="ECO:0000313" key="3">
    <source>
        <dbReference type="Proteomes" id="UP000006241"/>
    </source>
</evidence>
<dbReference type="EMBL" id="ACHB01000026">
    <property type="protein sequence ID" value="EEI93329.1"/>
    <property type="molecule type" value="Genomic_DNA"/>
</dbReference>
<gene>
    <name evidence="2" type="ORF">HMPREF0765_1131</name>
</gene>
<name>C2FUX5_SPHSI</name>
<dbReference type="HOGENOM" id="CLU_203835_1_0_10"/>
<feature type="transmembrane region" description="Helical" evidence="1">
    <location>
        <begin position="16"/>
        <end position="38"/>
    </location>
</feature>
<keyword evidence="1" id="KW-1133">Transmembrane helix</keyword>
<comment type="caution">
    <text evidence="2">The sequence shown here is derived from an EMBL/GenBank/DDBJ whole genome shotgun (WGS) entry which is preliminary data.</text>
</comment>
<reference evidence="2 3" key="1">
    <citation type="submission" date="2009-01" db="EMBL/GenBank/DDBJ databases">
        <authorList>
            <person name="Qin X."/>
            <person name="Bachman B."/>
            <person name="Battles P."/>
            <person name="Bell A."/>
            <person name="Bess C."/>
            <person name="Bickham C."/>
            <person name="Chaboub L."/>
            <person name="Chen D."/>
            <person name="Coyle M."/>
            <person name="Deiros D.R."/>
            <person name="Dinh H."/>
            <person name="Forbes L."/>
            <person name="Fowler G."/>
            <person name="Francisco L."/>
            <person name="Fu Q."/>
            <person name="Gubbala S."/>
            <person name="Hale W."/>
            <person name="Han Y."/>
            <person name="Hemphill L."/>
            <person name="Highlander S.K."/>
            <person name="Hirani K."/>
            <person name="Hogues M."/>
            <person name="Jackson L."/>
            <person name="Jakkamsetti A."/>
            <person name="Javaid M."/>
            <person name="Jiang H."/>
            <person name="Korchina V."/>
            <person name="Kovar C."/>
            <person name="Lara F."/>
            <person name="Lee S."/>
            <person name="Mata R."/>
            <person name="Mathew T."/>
            <person name="Moen C."/>
            <person name="Morales K."/>
            <person name="Munidasa M."/>
            <person name="Nazareth L."/>
            <person name="Ngo R."/>
            <person name="Nguyen L."/>
            <person name="Okwuonu G."/>
            <person name="Ongeri F."/>
            <person name="Patil S."/>
            <person name="Petrosino J."/>
            <person name="Pham C."/>
            <person name="Pham P."/>
            <person name="Pu L.-L."/>
            <person name="Puazo M."/>
            <person name="Raj R."/>
            <person name="Reid J."/>
            <person name="Rouhana J."/>
            <person name="Saada N."/>
            <person name="Shang Y."/>
            <person name="Simmons D."/>
            <person name="Thornton R."/>
            <person name="Warren J."/>
            <person name="Weissenberger G."/>
            <person name="Zhang J."/>
            <person name="Zhang L."/>
            <person name="Zhou C."/>
            <person name="Zhu D."/>
            <person name="Muzny D."/>
            <person name="Worley K."/>
            <person name="Gibbs R."/>
        </authorList>
    </citation>
    <scope>NUCLEOTIDE SEQUENCE [LARGE SCALE GENOMIC DNA]</scope>
    <source>
        <strain evidence="2 3">ATCC 33300</strain>
    </source>
</reference>
<dbReference type="AlphaFoldDB" id="C2FUX5"/>
<evidence type="ECO:0000313" key="2">
    <source>
        <dbReference type="EMBL" id="EEI93329.1"/>
    </source>
</evidence>